<dbReference type="Proteomes" id="UP000255277">
    <property type="component" value="Unassembled WGS sequence"/>
</dbReference>
<gene>
    <name evidence="3" type="primary">gcp_1</name>
    <name evidence="3" type="ORF">NCTC12195_03685</name>
</gene>
<accession>A0A380FLF3</accession>
<dbReference type="PANTHER" id="PTHR11735:SF6">
    <property type="entry name" value="TRNA N6-ADENOSINE THREONYLCARBAMOYLTRANSFERASE, MITOCHONDRIAL"/>
    <property type="match status" value="1"/>
</dbReference>
<name>A0A380FLF3_STAGA</name>
<organism evidence="3 4">
    <name type="scientific">Staphylococcus gallinarum</name>
    <dbReference type="NCBI Taxonomy" id="1293"/>
    <lineage>
        <taxon>Bacteria</taxon>
        <taxon>Bacillati</taxon>
        <taxon>Bacillota</taxon>
        <taxon>Bacilli</taxon>
        <taxon>Bacillales</taxon>
        <taxon>Staphylococcaceae</taxon>
        <taxon>Staphylococcus</taxon>
    </lineage>
</organism>
<dbReference type="Pfam" id="PF00814">
    <property type="entry name" value="TsaD"/>
    <property type="match status" value="1"/>
</dbReference>
<sequence>MIVAGGVASNKGLRQSLNEACKENNISLAIPSPKLCTDNAAMIGAAGYYLYKESATADLALNGFGNMDIELFSQ</sequence>
<keyword evidence="1" id="KW-0408">Iron</keyword>
<protein>
    <submittedName>
        <fullName evidence="3">DNA-binding/iron metalloprotein/AP endonuclease</fullName>
    </submittedName>
</protein>
<dbReference type="InterPro" id="IPR043129">
    <property type="entry name" value="ATPase_NBD"/>
</dbReference>
<dbReference type="SUPFAM" id="SSF53067">
    <property type="entry name" value="Actin-like ATPase domain"/>
    <property type="match status" value="1"/>
</dbReference>
<dbReference type="PANTHER" id="PTHR11735">
    <property type="entry name" value="TRNA N6-ADENOSINE THREONYLCARBAMOYLTRANSFERASE"/>
    <property type="match status" value="1"/>
</dbReference>
<keyword evidence="3" id="KW-0540">Nuclease</keyword>
<dbReference type="GO" id="GO:0004519">
    <property type="term" value="F:endonuclease activity"/>
    <property type="evidence" value="ECO:0007669"/>
    <property type="project" value="UniProtKB-KW"/>
</dbReference>
<proteinExistence type="predicted"/>
<keyword evidence="3" id="KW-0378">Hydrolase</keyword>
<evidence type="ECO:0000259" key="2">
    <source>
        <dbReference type="Pfam" id="PF00814"/>
    </source>
</evidence>
<evidence type="ECO:0000313" key="4">
    <source>
        <dbReference type="Proteomes" id="UP000255277"/>
    </source>
</evidence>
<keyword evidence="3" id="KW-0238">DNA-binding</keyword>
<dbReference type="EMBL" id="UHDK01000001">
    <property type="protein sequence ID" value="SUM34176.1"/>
    <property type="molecule type" value="Genomic_DNA"/>
</dbReference>
<dbReference type="AlphaFoldDB" id="A0A380FLF3"/>
<feature type="domain" description="Gcp-like" evidence="2">
    <location>
        <begin position="1"/>
        <end position="44"/>
    </location>
</feature>
<keyword evidence="3" id="KW-0255">Endonuclease</keyword>
<dbReference type="GO" id="GO:0003677">
    <property type="term" value="F:DNA binding"/>
    <property type="evidence" value="ECO:0007669"/>
    <property type="project" value="UniProtKB-KW"/>
</dbReference>
<reference evidence="3 4" key="1">
    <citation type="submission" date="2018-06" db="EMBL/GenBank/DDBJ databases">
        <authorList>
            <consortium name="Pathogen Informatics"/>
            <person name="Doyle S."/>
        </authorList>
    </citation>
    <scope>NUCLEOTIDE SEQUENCE [LARGE SCALE GENOMIC DNA]</scope>
    <source>
        <strain evidence="3 4">NCTC12195</strain>
    </source>
</reference>
<dbReference type="InterPro" id="IPR000905">
    <property type="entry name" value="Gcp-like_dom"/>
</dbReference>
<dbReference type="Gene3D" id="3.30.420.40">
    <property type="match status" value="2"/>
</dbReference>
<evidence type="ECO:0000256" key="1">
    <source>
        <dbReference type="ARBA" id="ARBA00023004"/>
    </source>
</evidence>
<evidence type="ECO:0000313" key="3">
    <source>
        <dbReference type="EMBL" id="SUM34176.1"/>
    </source>
</evidence>